<dbReference type="Proteomes" id="UP000451471">
    <property type="component" value="Unassembled WGS sequence"/>
</dbReference>
<protein>
    <submittedName>
        <fullName evidence="2">Uncharacterized protein</fullName>
    </submittedName>
</protein>
<name>A0A6B0GQ30_9EURY</name>
<reference evidence="2 3" key="1">
    <citation type="submission" date="2019-12" db="EMBL/GenBank/DDBJ databases">
        <title>Halocatena pleomorpha gen. nov. sp. nov., an extremely halophilic archaeon of family Halobacteriaceae isolated from saltpan soil.</title>
        <authorList>
            <person name="Pal Y."/>
            <person name="Verma A."/>
            <person name="Krishnamurthi S."/>
            <person name="Kumar P."/>
        </authorList>
    </citation>
    <scope>NUCLEOTIDE SEQUENCE [LARGE SCALE GENOMIC DNA]</scope>
    <source>
        <strain evidence="2 3">JCM 16495</strain>
    </source>
</reference>
<accession>A0A6B0GQ30</accession>
<dbReference type="EMBL" id="WSZK01000030">
    <property type="protein sequence ID" value="MWG36161.1"/>
    <property type="molecule type" value="Genomic_DNA"/>
</dbReference>
<keyword evidence="1" id="KW-0812">Transmembrane</keyword>
<feature type="transmembrane region" description="Helical" evidence="1">
    <location>
        <begin position="70"/>
        <end position="88"/>
    </location>
</feature>
<gene>
    <name evidence="2" type="ORF">GQS65_16995</name>
</gene>
<evidence type="ECO:0000313" key="3">
    <source>
        <dbReference type="Proteomes" id="UP000451471"/>
    </source>
</evidence>
<keyword evidence="1" id="KW-0472">Membrane</keyword>
<dbReference type="AlphaFoldDB" id="A0A6B0GQ30"/>
<feature type="transmembrane region" description="Helical" evidence="1">
    <location>
        <begin position="95"/>
        <end position="114"/>
    </location>
</feature>
<dbReference type="RefSeq" id="WP_158205815.1">
    <property type="nucleotide sequence ID" value="NZ_WSZK01000030.1"/>
</dbReference>
<comment type="caution">
    <text evidence="2">The sequence shown here is derived from an EMBL/GenBank/DDBJ whole genome shotgun (WGS) entry which is preliminary data.</text>
</comment>
<keyword evidence="1" id="KW-1133">Transmembrane helix</keyword>
<keyword evidence="3" id="KW-1185">Reference proteome</keyword>
<feature type="transmembrane region" description="Helical" evidence="1">
    <location>
        <begin position="12"/>
        <end position="39"/>
    </location>
</feature>
<sequence length="141" mass="14547">MPSSTDDPVYRWLRLFGLAGLAAFGYLMVLGPLLATLLFPSSGAASALEPATNRGVAEAPPTLWESLRPWVAFGLPVLAGVVHVWRGFGGRPLGVFLVVQVGVSLLVAVLAALAGGVPGSVSLVASYLVPAAYVVYDRTAG</sequence>
<evidence type="ECO:0000256" key="1">
    <source>
        <dbReference type="SAM" id="Phobius"/>
    </source>
</evidence>
<evidence type="ECO:0000313" key="2">
    <source>
        <dbReference type="EMBL" id="MWG36161.1"/>
    </source>
</evidence>
<proteinExistence type="predicted"/>
<organism evidence="2 3">
    <name type="scientific">Halomarina oriensis</name>
    <dbReference type="NCBI Taxonomy" id="671145"/>
    <lineage>
        <taxon>Archaea</taxon>
        <taxon>Methanobacteriati</taxon>
        <taxon>Methanobacteriota</taxon>
        <taxon>Stenosarchaea group</taxon>
        <taxon>Halobacteria</taxon>
        <taxon>Halobacteriales</taxon>
        <taxon>Natronomonadaceae</taxon>
        <taxon>Halomarina</taxon>
    </lineage>
</organism>